<keyword evidence="3" id="KW-1185">Reference proteome</keyword>
<evidence type="ECO:0000313" key="3">
    <source>
        <dbReference type="Proteomes" id="UP001652700"/>
    </source>
</evidence>
<protein>
    <recommendedName>
        <fullName evidence="1">PiggyBac transposable element-derived protein domain-containing protein</fullName>
    </recommendedName>
</protein>
<accession>A0ABM5KLM2</accession>
<feature type="domain" description="PiggyBac transposable element-derived protein" evidence="1">
    <location>
        <begin position="1"/>
        <end position="163"/>
    </location>
</feature>
<dbReference type="Proteomes" id="UP001652700">
    <property type="component" value="Unplaced"/>
</dbReference>
<dbReference type="RefSeq" id="XP_050511096.1">
    <property type="nucleotide sequence ID" value="XM_050655139.1"/>
</dbReference>
<dbReference type="InterPro" id="IPR029526">
    <property type="entry name" value="PGBD"/>
</dbReference>
<dbReference type="EnsemblMetazoa" id="XM_050655139.1">
    <property type="protein sequence ID" value="XP_050511096.1"/>
    <property type="gene ID" value="LOC126887512"/>
</dbReference>
<organism evidence="2 3">
    <name type="scientific">Diabrotica virgifera virgifera</name>
    <name type="common">western corn rootworm</name>
    <dbReference type="NCBI Taxonomy" id="50390"/>
    <lineage>
        <taxon>Eukaryota</taxon>
        <taxon>Metazoa</taxon>
        <taxon>Ecdysozoa</taxon>
        <taxon>Arthropoda</taxon>
        <taxon>Hexapoda</taxon>
        <taxon>Insecta</taxon>
        <taxon>Pterygota</taxon>
        <taxon>Neoptera</taxon>
        <taxon>Endopterygota</taxon>
        <taxon>Coleoptera</taxon>
        <taxon>Polyphaga</taxon>
        <taxon>Cucujiformia</taxon>
        <taxon>Chrysomeloidea</taxon>
        <taxon>Chrysomelidae</taxon>
        <taxon>Galerucinae</taxon>
        <taxon>Diabroticina</taxon>
        <taxon>Diabroticites</taxon>
        <taxon>Diabrotica</taxon>
    </lineage>
</organism>
<evidence type="ECO:0000313" key="2">
    <source>
        <dbReference type="EnsemblMetazoa" id="XP_050511096.1"/>
    </source>
</evidence>
<sequence length="164" mass="18989">MSRDRFLDIISLMRFDDLNTREERRSSDKLAAFREVFTKFVEHCKESFKCHSHLTVDEQLVSFRGKCPFRVYMKSKPAKYGIKIWALVHATITYAANLQIYTGKDGNKPEKDQGKRVVLDLVSFLKTGYGITTDNFFTSVPLAKQLLDRQITLCGTLRKNKQDI</sequence>
<dbReference type="Pfam" id="PF13843">
    <property type="entry name" value="DDE_Tnp_1_7"/>
    <property type="match status" value="1"/>
</dbReference>
<dbReference type="PANTHER" id="PTHR46599:SF6">
    <property type="entry name" value="DUAL SPECIFICITY PHOSPHATASE 26"/>
    <property type="match status" value="1"/>
</dbReference>
<dbReference type="GeneID" id="126887512"/>
<evidence type="ECO:0000259" key="1">
    <source>
        <dbReference type="Pfam" id="PF13843"/>
    </source>
</evidence>
<proteinExistence type="predicted"/>
<name>A0ABM5KLM2_DIAVI</name>
<dbReference type="PANTHER" id="PTHR46599">
    <property type="entry name" value="PIGGYBAC TRANSPOSABLE ELEMENT-DERIVED PROTEIN 4"/>
    <property type="match status" value="1"/>
</dbReference>
<reference evidence="2" key="1">
    <citation type="submission" date="2025-05" db="UniProtKB">
        <authorList>
            <consortium name="EnsemblMetazoa"/>
        </authorList>
    </citation>
    <scope>IDENTIFICATION</scope>
</reference>